<keyword evidence="2" id="KW-0732">Signal</keyword>
<organism evidence="3 4">
    <name type="scientific">Sinorhizobium chiapasense</name>
    <dbReference type="NCBI Taxonomy" id="501572"/>
    <lineage>
        <taxon>Bacteria</taxon>
        <taxon>Pseudomonadati</taxon>
        <taxon>Pseudomonadota</taxon>
        <taxon>Alphaproteobacteria</taxon>
        <taxon>Hyphomicrobiales</taxon>
        <taxon>Rhizobiaceae</taxon>
        <taxon>Sinorhizobium/Ensifer group</taxon>
        <taxon>Sinorhizobium</taxon>
    </lineage>
</organism>
<feature type="chain" id="PRO_5047078455" description="Transmembrane protein" evidence="2">
    <location>
        <begin position="20"/>
        <end position="159"/>
    </location>
</feature>
<feature type="transmembrane region" description="Helical" evidence="1">
    <location>
        <begin position="123"/>
        <end position="150"/>
    </location>
</feature>
<gene>
    <name evidence="3" type="ORF">RB548_19655</name>
</gene>
<evidence type="ECO:0000313" key="4">
    <source>
        <dbReference type="Proteomes" id="UP001432360"/>
    </source>
</evidence>
<dbReference type="Proteomes" id="UP001432360">
    <property type="component" value="Chromosome"/>
</dbReference>
<evidence type="ECO:0000313" key="3">
    <source>
        <dbReference type="EMBL" id="WVT03661.1"/>
    </source>
</evidence>
<evidence type="ECO:0000256" key="1">
    <source>
        <dbReference type="SAM" id="Phobius"/>
    </source>
</evidence>
<keyword evidence="4" id="KW-1185">Reference proteome</keyword>
<keyword evidence="1" id="KW-0472">Membrane</keyword>
<name>A0ABZ2B833_9HYPH</name>
<dbReference type="EMBL" id="CP133148">
    <property type="protein sequence ID" value="WVT03661.1"/>
    <property type="molecule type" value="Genomic_DNA"/>
</dbReference>
<keyword evidence="1" id="KW-1133">Transmembrane helix</keyword>
<dbReference type="RefSeq" id="WP_331372871.1">
    <property type="nucleotide sequence ID" value="NZ_CP133148.1"/>
</dbReference>
<protein>
    <recommendedName>
        <fullName evidence="5">Transmembrane protein</fullName>
    </recommendedName>
</protein>
<proteinExistence type="predicted"/>
<evidence type="ECO:0000256" key="2">
    <source>
        <dbReference type="SAM" id="SignalP"/>
    </source>
</evidence>
<sequence>MKSIIIAAIAALITITAQAQTSGFGENDKLICRATDTECIKKVEAEAARDLKQRIFYRLEPWEVECIRSKFGHDAVAANPVGAMVTSNISEEVRNSTLIKCLQEVEDRRAEEKRRWWHEQIEFWGIIAGLFVIAPIVGLIVAAMFLGYLVRLFRFTAKI</sequence>
<feature type="signal peptide" evidence="2">
    <location>
        <begin position="1"/>
        <end position="19"/>
    </location>
</feature>
<accession>A0ABZ2B833</accession>
<evidence type="ECO:0008006" key="5">
    <source>
        <dbReference type="Google" id="ProtNLM"/>
    </source>
</evidence>
<keyword evidence="1" id="KW-0812">Transmembrane</keyword>
<reference evidence="3" key="1">
    <citation type="submission" date="2023-08" db="EMBL/GenBank/DDBJ databases">
        <title>Complete genome sequence of Sinorhizobium chiapanecum ITTG S70 isolated from Acaciella angustissima nodules in Chiapas-Mexico.</title>
        <authorList>
            <person name="Rincon-Rosales R."/>
            <person name="Rogel M.A."/>
            <person name="Rincon-Medina C.I."/>
            <person name="Guerrero G."/>
            <person name="Manzano-Gomez L.A."/>
            <person name="Lopez-Lopez A."/>
            <person name="Rincon Molina F.A."/>
            <person name="Martinez-Romero E."/>
        </authorList>
    </citation>
    <scope>NUCLEOTIDE SEQUENCE</scope>
    <source>
        <strain evidence="3">ITTG S70</strain>
    </source>
</reference>